<reference evidence="2 3" key="1">
    <citation type="submission" date="2020-03" db="EMBL/GenBank/DDBJ databases">
        <title>Sphingomonas sp. nov., isolated from fish.</title>
        <authorList>
            <person name="Hyun D.-W."/>
            <person name="Bae J.-W."/>
        </authorList>
    </citation>
    <scope>NUCLEOTIDE SEQUENCE [LARGE SCALE GENOMIC DNA]</scope>
    <source>
        <strain evidence="2 3">HDW15B</strain>
    </source>
</reference>
<proteinExistence type="predicted"/>
<organism evidence="2 3">
    <name type="scientific">Sphingomonas piscis</name>
    <dbReference type="NCBI Taxonomy" id="2714943"/>
    <lineage>
        <taxon>Bacteria</taxon>
        <taxon>Pseudomonadati</taxon>
        <taxon>Pseudomonadota</taxon>
        <taxon>Alphaproteobacteria</taxon>
        <taxon>Sphingomonadales</taxon>
        <taxon>Sphingomonadaceae</taxon>
        <taxon>Sphingomonas</taxon>
    </lineage>
</organism>
<dbReference type="AlphaFoldDB" id="A0A6G7YNB0"/>
<sequence>MLPPLLAVAACGGPDPVAREANTADVPLTVNATAPGPPPATPDGSPPPAKAKPAGGNETEATAVTTIPAFLHGRWGMTPQDCTSTRGDAKGLLVITAGELRFYESRAVPVGNLNGSDNSFSADYRFNGEGQTWTSFETLQLQRTRLVRTTSSPMASYTYAKCS</sequence>
<feature type="compositionally biased region" description="Pro residues" evidence="1">
    <location>
        <begin position="35"/>
        <end position="50"/>
    </location>
</feature>
<feature type="region of interest" description="Disordered" evidence="1">
    <location>
        <begin position="13"/>
        <end position="61"/>
    </location>
</feature>
<dbReference type="RefSeq" id="WP_166410610.1">
    <property type="nucleotide sequence ID" value="NZ_CP049869.1"/>
</dbReference>
<evidence type="ECO:0000256" key="1">
    <source>
        <dbReference type="SAM" id="MobiDB-lite"/>
    </source>
</evidence>
<gene>
    <name evidence="2" type="ORF">G7077_04170</name>
</gene>
<dbReference type="EMBL" id="CP049869">
    <property type="protein sequence ID" value="QIK78217.1"/>
    <property type="molecule type" value="Genomic_DNA"/>
</dbReference>
<dbReference type="KEGG" id="spii:G7077_04170"/>
<name>A0A6G7YNB0_9SPHN</name>
<accession>A0A6G7YNB0</accession>
<evidence type="ECO:0000313" key="2">
    <source>
        <dbReference type="EMBL" id="QIK78217.1"/>
    </source>
</evidence>
<evidence type="ECO:0000313" key="3">
    <source>
        <dbReference type="Proteomes" id="UP000503222"/>
    </source>
</evidence>
<dbReference type="Proteomes" id="UP000503222">
    <property type="component" value="Chromosome"/>
</dbReference>
<keyword evidence="3" id="KW-1185">Reference proteome</keyword>
<protein>
    <submittedName>
        <fullName evidence="2">Uncharacterized protein</fullName>
    </submittedName>
</protein>